<keyword evidence="5" id="KW-1185">Reference proteome</keyword>
<dbReference type="Proteomes" id="UP001499978">
    <property type="component" value="Unassembled WGS sequence"/>
</dbReference>
<dbReference type="SUPFAM" id="SSF54001">
    <property type="entry name" value="Cysteine proteinases"/>
    <property type="match status" value="1"/>
</dbReference>
<evidence type="ECO:0000259" key="3">
    <source>
        <dbReference type="SMART" id="SM00460"/>
    </source>
</evidence>
<evidence type="ECO:0000256" key="1">
    <source>
        <dbReference type="SAM" id="MobiDB-lite"/>
    </source>
</evidence>
<feature type="region of interest" description="Disordered" evidence="1">
    <location>
        <begin position="651"/>
        <end position="671"/>
    </location>
</feature>
<dbReference type="Pfam" id="PF11992">
    <property type="entry name" value="TgpA_N"/>
    <property type="match status" value="1"/>
</dbReference>
<keyword evidence="2" id="KW-0812">Transmembrane</keyword>
<dbReference type="EMBL" id="BAAARY010000004">
    <property type="protein sequence ID" value="GAA2517379.1"/>
    <property type="molecule type" value="Genomic_DNA"/>
</dbReference>
<proteinExistence type="predicted"/>
<dbReference type="InterPro" id="IPR002931">
    <property type="entry name" value="Transglutaminase-like"/>
</dbReference>
<dbReference type="InterPro" id="IPR052901">
    <property type="entry name" value="Bact_TGase-like"/>
</dbReference>
<feature type="transmembrane region" description="Helical" evidence="2">
    <location>
        <begin position="56"/>
        <end position="75"/>
    </location>
</feature>
<gene>
    <name evidence="4" type="ORF">GCM10010201_12760</name>
</gene>
<dbReference type="SMART" id="SM00460">
    <property type="entry name" value="TGc"/>
    <property type="match status" value="1"/>
</dbReference>
<evidence type="ECO:0000313" key="5">
    <source>
        <dbReference type="Proteomes" id="UP001499978"/>
    </source>
</evidence>
<evidence type="ECO:0000256" key="2">
    <source>
        <dbReference type="SAM" id="Phobius"/>
    </source>
</evidence>
<feature type="transmembrane region" description="Helical" evidence="2">
    <location>
        <begin position="167"/>
        <end position="186"/>
    </location>
</feature>
<evidence type="ECO:0000313" key="4">
    <source>
        <dbReference type="EMBL" id="GAA2517379.1"/>
    </source>
</evidence>
<feature type="transmembrane region" description="Helical" evidence="2">
    <location>
        <begin position="618"/>
        <end position="638"/>
    </location>
</feature>
<keyword evidence="2" id="KW-1133">Transmembrane helix</keyword>
<dbReference type="InterPro" id="IPR038765">
    <property type="entry name" value="Papain-like_cys_pep_sf"/>
</dbReference>
<feature type="region of interest" description="Disordered" evidence="1">
    <location>
        <begin position="551"/>
        <end position="613"/>
    </location>
</feature>
<comment type="caution">
    <text evidence="4">The sequence shown here is derived from an EMBL/GenBank/DDBJ whole genome shotgun (WGS) entry which is preliminary data.</text>
</comment>
<organism evidence="4 5">
    <name type="scientific">Pilimelia columellifera subsp. columellifera</name>
    <dbReference type="NCBI Taxonomy" id="706583"/>
    <lineage>
        <taxon>Bacteria</taxon>
        <taxon>Bacillati</taxon>
        <taxon>Actinomycetota</taxon>
        <taxon>Actinomycetes</taxon>
        <taxon>Micromonosporales</taxon>
        <taxon>Micromonosporaceae</taxon>
        <taxon>Pilimelia</taxon>
    </lineage>
</organism>
<feature type="transmembrane region" description="Helical" evidence="2">
    <location>
        <begin position="31"/>
        <end position="49"/>
    </location>
</feature>
<dbReference type="PANTHER" id="PTHR42736:SF1">
    <property type="entry name" value="PROTEIN-GLUTAMINE GAMMA-GLUTAMYLTRANSFERASE"/>
    <property type="match status" value="1"/>
</dbReference>
<dbReference type="Pfam" id="PF01841">
    <property type="entry name" value="Transglut_core"/>
    <property type="match status" value="1"/>
</dbReference>
<feature type="transmembrane region" description="Helical" evidence="2">
    <location>
        <begin position="118"/>
        <end position="137"/>
    </location>
</feature>
<dbReference type="RefSeq" id="WP_344169710.1">
    <property type="nucleotide sequence ID" value="NZ_BAAARY010000004.1"/>
</dbReference>
<sequence length="822" mass="86963">MTRSQRIGLTAGAATFLGSAPLSTLFEGLTWLGHSVVAVAFVVGAALAARQLRLPTWAASAAASLGLLLALTLLFPTGEELLRVIPTPDSVAALAGLFAESGPLIRANAIPAPSLRPLVLVATVGVGVIALLVDLIAVGLRRPALAGLPLLAVYAVPVAIHRDSAPALPFIIGAAGFLWLVVVDHVHRVRQFGQRFAADGGGVDSWAPSPLAAAGRRMALAGVVLAVAVPLAIPGLSGGLKPASWTGQGPGNGPGGGVDRFRLDPLVELSGRLNQSQTEELARLTTDEREPYYLKLAVADRASLDGFRSSRLRGEPVAEALSGPVYQAQLPEGRRHRAEVRLADGFVSSTLPIFSQLVDLRGADERWRLAVDEGLVFTDRDRTAGRRYSFSYVRPSFTTRQLRQATDERDAANYPELTAVPRVAEVEALVRRLTTDADNDYDRVRALYDHLSPRNGFSYSTSSVEGSNATAIAAFLERKSGFCEQYAAALTWLARAAGVPARVALGFAGGNNRQADGSTLLTNRNLHAWTEVYFDGVGWVPFDATPSAGVPGAVHPSWAPDNSRPDPSASEPGASDGGQTPESPGASGAPNRQPDRGADPGADLAVGQQRADGDGGGLTAALSAVVLVVVLGMAMPLSRWTLRRRRRRQTLLPGGNSAAGRDEPATGPAGAGPVVVVADESRWRHGAHAAWDELTDLMTDYAVTVDPVHTPRQRVARLQADAGLADAAARGAELLGAAEERARYAPEPLRDVNLTESLTQVRRQLAAGSTRWRRVRIALLPPSVLARWRGTTLGRLDALVAGYGRLRSALGQRARSLRPRRA</sequence>
<feature type="transmembrane region" description="Helical" evidence="2">
    <location>
        <begin position="218"/>
        <end position="236"/>
    </location>
</feature>
<accession>A0ABN3N9V8</accession>
<dbReference type="InterPro" id="IPR021878">
    <property type="entry name" value="TgpA_N"/>
</dbReference>
<name>A0ABN3N9V8_9ACTN</name>
<dbReference type="PANTHER" id="PTHR42736">
    <property type="entry name" value="PROTEIN-GLUTAMINE GAMMA-GLUTAMYLTRANSFERASE"/>
    <property type="match status" value="1"/>
</dbReference>
<reference evidence="4 5" key="1">
    <citation type="journal article" date="2019" name="Int. J. Syst. Evol. Microbiol.">
        <title>The Global Catalogue of Microorganisms (GCM) 10K type strain sequencing project: providing services to taxonomists for standard genome sequencing and annotation.</title>
        <authorList>
            <consortium name="The Broad Institute Genomics Platform"/>
            <consortium name="The Broad Institute Genome Sequencing Center for Infectious Disease"/>
            <person name="Wu L."/>
            <person name="Ma J."/>
        </authorList>
    </citation>
    <scope>NUCLEOTIDE SEQUENCE [LARGE SCALE GENOMIC DNA]</scope>
    <source>
        <strain evidence="4 5">JCM 3367</strain>
    </source>
</reference>
<keyword evidence="2" id="KW-0472">Membrane</keyword>
<dbReference type="Gene3D" id="3.10.620.30">
    <property type="match status" value="1"/>
</dbReference>
<feature type="transmembrane region" description="Helical" evidence="2">
    <location>
        <begin position="144"/>
        <end position="161"/>
    </location>
</feature>
<feature type="domain" description="Transglutaminase-like" evidence="3">
    <location>
        <begin position="475"/>
        <end position="546"/>
    </location>
</feature>
<protein>
    <submittedName>
        <fullName evidence="4">DUF3488 and transglutaminase-like domain-containing protein</fullName>
    </submittedName>
</protein>